<dbReference type="PANTHER" id="PTHR10543:SF37">
    <property type="entry name" value="CAROTENOID CLEAVAGE DIOXYGENASE 7, CHLOROPLASTIC"/>
    <property type="match status" value="1"/>
</dbReference>
<evidence type="ECO:0000256" key="4">
    <source>
        <dbReference type="ARBA" id="ARBA00023004"/>
    </source>
</evidence>
<evidence type="ECO:0000313" key="6">
    <source>
        <dbReference type="EMBL" id="KAK1418778.1"/>
    </source>
</evidence>
<keyword evidence="2 5" id="KW-0479">Metal-binding</keyword>
<evidence type="ECO:0000256" key="1">
    <source>
        <dbReference type="ARBA" id="ARBA00006787"/>
    </source>
</evidence>
<comment type="cofactor">
    <cofactor evidence="5">
        <name>Fe(2+)</name>
        <dbReference type="ChEBI" id="CHEBI:29033"/>
    </cofactor>
    <text evidence="5">Binds 1 Fe(2+) ion per subunit.</text>
</comment>
<evidence type="ECO:0000256" key="3">
    <source>
        <dbReference type="ARBA" id="ARBA00022964"/>
    </source>
</evidence>
<dbReference type="InterPro" id="IPR004294">
    <property type="entry name" value="Carotenoid_Oase"/>
</dbReference>
<keyword evidence="7" id="KW-1185">Reference proteome</keyword>
<dbReference type="GO" id="GO:0009570">
    <property type="term" value="C:chloroplast stroma"/>
    <property type="evidence" value="ECO:0007669"/>
    <property type="project" value="TreeGrafter"/>
</dbReference>
<comment type="similarity">
    <text evidence="1">Belongs to the carotenoid oxygenase family.</text>
</comment>
<feature type="binding site" evidence="5">
    <location>
        <position position="320"/>
    </location>
    <ligand>
        <name>Fe cation</name>
        <dbReference type="ChEBI" id="CHEBI:24875"/>
        <note>catalytic</note>
    </ligand>
</feature>
<dbReference type="GO" id="GO:0016121">
    <property type="term" value="P:carotene catabolic process"/>
    <property type="evidence" value="ECO:0007669"/>
    <property type="project" value="TreeGrafter"/>
</dbReference>
<comment type="caution">
    <text evidence="6">The sequence shown here is derived from an EMBL/GenBank/DDBJ whole genome shotgun (WGS) entry which is preliminary data.</text>
</comment>
<evidence type="ECO:0008006" key="8">
    <source>
        <dbReference type="Google" id="ProtNLM"/>
    </source>
</evidence>
<dbReference type="PANTHER" id="PTHR10543">
    <property type="entry name" value="BETA-CAROTENE DIOXYGENASE"/>
    <property type="match status" value="1"/>
</dbReference>
<keyword evidence="3" id="KW-0223">Dioxygenase</keyword>
<keyword evidence="3" id="KW-0560">Oxidoreductase</keyword>
<gene>
    <name evidence="6" type="ORF">QVD17_27925</name>
</gene>
<dbReference type="EMBL" id="JAUHHV010000007">
    <property type="protein sequence ID" value="KAK1418778.1"/>
    <property type="molecule type" value="Genomic_DNA"/>
</dbReference>
<dbReference type="GO" id="GO:0046872">
    <property type="term" value="F:metal ion binding"/>
    <property type="evidence" value="ECO:0007669"/>
    <property type="project" value="UniProtKB-KW"/>
</dbReference>
<keyword evidence="4 5" id="KW-0408">Iron</keyword>
<dbReference type="Proteomes" id="UP001229421">
    <property type="component" value="Unassembled WGS sequence"/>
</dbReference>
<name>A0AAD8KBZ5_TARER</name>
<evidence type="ECO:0000313" key="7">
    <source>
        <dbReference type="Proteomes" id="UP001229421"/>
    </source>
</evidence>
<sequence>MQAKAFNFMIPLKPPSPAVKQPPAQAVSFPDHVTRDISISIPNQELSTSVQDEKIAAYWDYQFLFVSQRTETVNPISLRVTEGSIPSDFPAGTYYLTGPGLFKDDHGSTVHPLDGHGYLRAFTIDPMKGEVKFMAKYIETTAQVEEHNRETGEWRFTHRGPFSVLKKGEMIGNTKVMKNVANTSVLRWGGRLFCLWEGGAPYEIDSGSLDTIGKFDVINGVDGSSVSSTSGGDRMVGGGDMLDLAASILKPILYGVFKMPPKRLLSHYKIDASRNRLLMMSCNAEDMLLPRSNFTFYEFDCNFKILQKREFTIPEHLMIHDWAFTDTHYILFGNRIKLDILGSMTAVCGLTPMITALSVNPSKSTSPIYLLPRSSEHDGQRDWKVPIEAPSQMWVLHVGNAFQETDQKGNSKIQIQASGSSYKWFNFHKMFGYDWQSGKLDPSTMNIDEGGNKLLPRLIQVSINLDATGNCEKCCVKPLNDQWDKATDFPVINSNFGGRNNAYVYAGTTSGSRQELPHFPFDTVVKFNTLKNSIQTWSVGSRRFTGEPIFVSKGGDEDDGYILVVEYAVTKQMCYLVILDAKKIGETDAVVARLEVPKHLNFPFGFHGFWAPKEI</sequence>
<accession>A0AAD8KBZ5</accession>
<dbReference type="GO" id="GO:0045549">
    <property type="term" value="F:9-cis-epoxycarotenoid dioxygenase activity"/>
    <property type="evidence" value="ECO:0007669"/>
    <property type="project" value="TreeGrafter"/>
</dbReference>
<dbReference type="Pfam" id="PF03055">
    <property type="entry name" value="RPE65"/>
    <property type="match status" value="1"/>
</dbReference>
<reference evidence="6" key="1">
    <citation type="journal article" date="2023" name="bioRxiv">
        <title>Improved chromosome-level genome assembly for marigold (Tagetes erecta).</title>
        <authorList>
            <person name="Jiang F."/>
            <person name="Yuan L."/>
            <person name="Wang S."/>
            <person name="Wang H."/>
            <person name="Xu D."/>
            <person name="Wang A."/>
            <person name="Fan W."/>
        </authorList>
    </citation>
    <scope>NUCLEOTIDE SEQUENCE</scope>
    <source>
        <strain evidence="6">WSJ</strain>
        <tissue evidence="6">Leaf</tissue>
    </source>
</reference>
<evidence type="ECO:0000256" key="5">
    <source>
        <dbReference type="PIRSR" id="PIRSR604294-1"/>
    </source>
</evidence>
<organism evidence="6 7">
    <name type="scientific">Tagetes erecta</name>
    <name type="common">African marigold</name>
    <dbReference type="NCBI Taxonomy" id="13708"/>
    <lineage>
        <taxon>Eukaryota</taxon>
        <taxon>Viridiplantae</taxon>
        <taxon>Streptophyta</taxon>
        <taxon>Embryophyta</taxon>
        <taxon>Tracheophyta</taxon>
        <taxon>Spermatophyta</taxon>
        <taxon>Magnoliopsida</taxon>
        <taxon>eudicotyledons</taxon>
        <taxon>Gunneridae</taxon>
        <taxon>Pentapetalae</taxon>
        <taxon>asterids</taxon>
        <taxon>campanulids</taxon>
        <taxon>Asterales</taxon>
        <taxon>Asteraceae</taxon>
        <taxon>Asteroideae</taxon>
        <taxon>Heliantheae alliance</taxon>
        <taxon>Tageteae</taxon>
        <taxon>Tagetes</taxon>
    </lineage>
</organism>
<evidence type="ECO:0000256" key="2">
    <source>
        <dbReference type="ARBA" id="ARBA00022723"/>
    </source>
</evidence>
<proteinExistence type="inferred from homology"/>
<feature type="binding site" evidence="5">
    <location>
        <position position="607"/>
    </location>
    <ligand>
        <name>Fe cation</name>
        <dbReference type="ChEBI" id="CHEBI:24875"/>
        <note>catalytic</note>
    </ligand>
</feature>
<protein>
    <recommendedName>
        <fullName evidence="8">Carotenoid cleavage dioxygenase 7</fullName>
    </recommendedName>
</protein>
<feature type="binding site" evidence="5">
    <location>
        <position position="397"/>
    </location>
    <ligand>
        <name>Fe cation</name>
        <dbReference type="ChEBI" id="CHEBI:24875"/>
        <note>catalytic</note>
    </ligand>
</feature>
<dbReference type="AlphaFoldDB" id="A0AAD8KBZ5"/>